<evidence type="ECO:0000256" key="1">
    <source>
        <dbReference type="ARBA" id="ARBA00022737"/>
    </source>
</evidence>
<dbReference type="PRINTS" id="PR01415">
    <property type="entry name" value="ANKYRIN"/>
</dbReference>
<dbReference type="RefSeq" id="WP_126015419.1">
    <property type="nucleotide sequence ID" value="NZ_CP034437.1"/>
</dbReference>
<sequence length="197" mass="21309">MNNFFQAIARRDADAVQALIDAGADINAADERGRTPLLAATHANNPAIAKLLIDAGADIHKQDHILDNPFLYAGAEGHLEIVKLLLAAGANTRIRNRYGGVALIPASEHGYVDVVRELLTSSDINVNHINNLGWTALMEVIVLGNNSPNHIEVAKLLIEHGADVNIPDKEGVTPLRHAKRRRFNEIAALLEHAGARL</sequence>
<dbReference type="InterPro" id="IPR036770">
    <property type="entry name" value="Ankyrin_rpt-contain_sf"/>
</dbReference>
<reference evidence="5" key="1">
    <citation type="submission" date="2018-12" db="EMBL/GenBank/DDBJ databases">
        <title>Genome sequence of Peanibacillus sp.</title>
        <authorList>
            <person name="Subramani G."/>
            <person name="Srinivasan S."/>
            <person name="Kim M.K."/>
        </authorList>
    </citation>
    <scope>NUCLEOTIDE SEQUENCE [LARGE SCALE GENOMIC DNA]</scope>
    <source>
        <strain evidence="5">18JY67-1</strain>
    </source>
</reference>
<protein>
    <submittedName>
        <fullName evidence="4">Ankyrin repeat domain-containing protein</fullName>
    </submittedName>
</protein>
<accession>A0A3Q8X685</accession>
<dbReference type="SMART" id="SM00248">
    <property type="entry name" value="ANK"/>
    <property type="match status" value="5"/>
</dbReference>
<feature type="repeat" description="ANK" evidence="3">
    <location>
        <begin position="68"/>
        <end position="97"/>
    </location>
</feature>
<organism evidence="4 5">
    <name type="scientific">Paenibacillus albus</name>
    <dbReference type="NCBI Taxonomy" id="2495582"/>
    <lineage>
        <taxon>Bacteria</taxon>
        <taxon>Bacillati</taxon>
        <taxon>Bacillota</taxon>
        <taxon>Bacilli</taxon>
        <taxon>Bacillales</taxon>
        <taxon>Paenibacillaceae</taxon>
        <taxon>Paenibacillus</taxon>
    </lineage>
</organism>
<dbReference type="PANTHER" id="PTHR24188">
    <property type="entry name" value="ANKYRIN REPEAT PROTEIN"/>
    <property type="match status" value="1"/>
</dbReference>
<keyword evidence="1" id="KW-0677">Repeat</keyword>
<keyword evidence="2 3" id="KW-0040">ANK repeat</keyword>
<feature type="repeat" description="ANK" evidence="3">
    <location>
        <begin position="1"/>
        <end position="31"/>
    </location>
</feature>
<dbReference type="SUPFAM" id="SSF48403">
    <property type="entry name" value="Ankyrin repeat"/>
    <property type="match status" value="1"/>
</dbReference>
<evidence type="ECO:0000313" key="5">
    <source>
        <dbReference type="Proteomes" id="UP000272528"/>
    </source>
</evidence>
<dbReference type="KEGG" id="palb:EJC50_11370"/>
<evidence type="ECO:0000256" key="2">
    <source>
        <dbReference type="ARBA" id="ARBA00023043"/>
    </source>
</evidence>
<evidence type="ECO:0000313" key="4">
    <source>
        <dbReference type="EMBL" id="AZN40183.1"/>
    </source>
</evidence>
<gene>
    <name evidence="4" type="ORF">EJC50_11370</name>
</gene>
<dbReference type="PANTHER" id="PTHR24188:SF29">
    <property type="entry name" value="GH09064P"/>
    <property type="match status" value="1"/>
</dbReference>
<dbReference type="EMBL" id="CP034437">
    <property type="protein sequence ID" value="AZN40183.1"/>
    <property type="molecule type" value="Genomic_DNA"/>
</dbReference>
<dbReference type="PROSITE" id="PS50297">
    <property type="entry name" value="ANK_REP_REGION"/>
    <property type="match status" value="2"/>
</dbReference>
<dbReference type="OrthoDB" id="9812708at2"/>
<dbReference type="InterPro" id="IPR002110">
    <property type="entry name" value="Ankyrin_rpt"/>
</dbReference>
<keyword evidence="5" id="KW-1185">Reference proteome</keyword>
<evidence type="ECO:0000256" key="3">
    <source>
        <dbReference type="PROSITE-ProRule" id="PRU00023"/>
    </source>
</evidence>
<name>A0A3Q8X685_9BACL</name>
<dbReference type="AlphaFoldDB" id="A0A3Q8X685"/>
<dbReference type="Proteomes" id="UP000272528">
    <property type="component" value="Chromosome"/>
</dbReference>
<dbReference type="Pfam" id="PF12796">
    <property type="entry name" value="Ank_2"/>
    <property type="match status" value="2"/>
</dbReference>
<dbReference type="Gene3D" id="1.25.40.20">
    <property type="entry name" value="Ankyrin repeat-containing domain"/>
    <property type="match status" value="1"/>
</dbReference>
<dbReference type="PROSITE" id="PS50088">
    <property type="entry name" value="ANK_REPEAT"/>
    <property type="match status" value="4"/>
</dbReference>
<proteinExistence type="predicted"/>
<feature type="repeat" description="ANK" evidence="3">
    <location>
        <begin position="132"/>
        <end position="169"/>
    </location>
</feature>
<dbReference type="Pfam" id="PF00023">
    <property type="entry name" value="Ank"/>
    <property type="match status" value="1"/>
</dbReference>
<feature type="repeat" description="ANK" evidence="3">
    <location>
        <begin position="32"/>
        <end position="64"/>
    </location>
</feature>